<dbReference type="EMBL" id="JAAOCD010000001">
    <property type="protein sequence ID" value="NHK97129.1"/>
    <property type="molecule type" value="Genomic_DNA"/>
</dbReference>
<keyword evidence="5 8" id="KW-1133">Transmembrane helix</keyword>
<keyword evidence="2 8" id="KW-1003">Cell membrane</keyword>
<keyword evidence="7 8" id="KW-0131">Cell cycle</keyword>
<comment type="subcellular location">
    <subcellularLocation>
        <location evidence="8">Cell inner membrane</location>
        <topology evidence="8">Single-pass type II membrane protein</topology>
    </subcellularLocation>
    <subcellularLocation>
        <location evidence="1">Cell membrane</location>
        <topology evidence="1">Single-pass type II membrane protein</topology>
    </subcellularLocation>
    <text evidence="8">Localizes to the division septum where it forms a ring structure.</text>
</comment>
<reference evidence="10 11" key="1">
    <citation type="submission" date="2020-03" db="EMBL/GenBank/DDBJ databases">
        <title>Rubrivivax benzoatilyticus JA2 (sequenced after 10 years sub-culturing).</title>
        <authorList>
            <person name="Gupta D."/>
            <person name="Chintalapati S."/>
            <person name="Chintalapati V.R."/>
        </authorList>
    </citation>
    <scope>NUCLEOTIDE SEQUENCE [LARGE SCALE GENOMIC DNA]</scope>
    <source>
        <strain evidence="10 11">JA2-Mal</strain>
    </source>
</reference>
<comment type="similarity">
    <text evidence="8">Belongs to the FtsL family.</text>
</comment>
<evidence type="ECO:0000313" key="11">
    <source>
        <dbReference type="Proteomes" id="UP000802098"/>
    </source>
</evidence>
<dbReference type="GO" id="GO:0051301">
    <property type="term" value="P:cell division"/>
    <property type="evidence" value="ECO:0007669"/>
    <property type="project" value="UniProtKB-KW"/>
</dbReference>
<dbReference type="NCBIfam" id="TIGR02209">
    <property type="entry name" value="ftsL_broad"/>
    <property type="match status" value="1"/>
</dbReference>
<protein>
    <recommendedName>
        <fullName evidence="8 9">Cell division protein FtsL</fullName>
    </recommendedName>
</protein>
<dbReference type="InterPro" id="IPR011922">
    <property type="entry name" value="Cell_div_FtsL"/>
</dbReference>
<dbReference type="Proteomes" id="UP000802098">
    <property type="component" value="Unassembled WGS sequence"/>
</dbReference>
<organism evidence="10 11">
    <name type="scientific">Rubrivivax benzoatilyticus</name>
    <dbReference type="NCBI Taxonomy" id="316997"/>
    <lineage>
        <taxon>Bacteria</taxon>
        <taxon>Pseudomonadati</taxon>
        <taxon>Pseudomonadota</taxon>
        <taxon>Betaproteobacteria</taxon>
        <taxon>Burkholderiales</taxon>
        <taxon>Sphaerotilaceae</taxon>
        <taxon>Rubrivivax</taxon>
    </lineage>
</organism>
<keyword evidence="6 8" id="KW-0472">Membrane</keyword>
<keyword evidence="8" id="KW-0997">Cell inner membrane</keyword>
<evidence type="ECO:0000256" key="9">
    <source>
        <dbReference type="NCBIfam" id="TIGR02209"/>
    </source>
</evidence>
<gene>
    <name evidence="8 10" type="primary">ftsL</name>
    <name evidence="10" type="ORF">G7087_01950</name>
</gene>
<keyword evidence="3 8" id="KW-0132">Cell division</keyword>
<evidence type="ECO:0000256" key="3">
    <source>
        <dbReference type="ARBA" id="ARBA00022618"/>
    </source>
</evidence>
<keyword evidence="11" id="KW-1185">Reference proteome</keyword>
<accession>A0ABX0HTM9</accession>
<evidence type="ECO:0000256" key="1">
    <source>
        <dbReference type="ARBA" id="ARBA00004401"/>
    </source>
</evidence>
<evidence type="ECO:0000256" key="8">
    <source>
        <dbReference type="HAMAP-Rule" id="MF_00910"/>
    </source>
</evidence>
<dbReference type="RefSeq" id="WP_009858072.1">
    <property type="nucleotide sequence ID" value="NZ_JAAOCD010000001.1"/>
</dbReference>
<comment type="subunit">
    <text evidence="8">Part of a complex composed of FtsB, FtsL and FtsQ.</text>
</comment>
<evidence type="ECO:0000256" key="4">
    <source>
        <dbReference type="ARBA" id="ARBA00022692"/>
    </source>
</evidence>
<proteinExistence type="inferred from homology"/>
<evidence type="ECO:0000256" key="6">
    <source>
        <dbReference type="ARBA" id="ARBA00023136"/>
    </source>
</evidence>
<evidence type="ECO:0000256" key="7">
    <source>
        <dbReference type="ARBA" id="ARBA00023306"/>
    </source>
</evidence>
<keyword evidence="4 8" id="KW-0812">Transmembrane</keyword>
<name>A0ABX0HTM9_9BURK</name>
<dbReference type="PANTHER" id="PTHR37479:SF1">
    <property type="entry name" value="CELL DIVISION PROTEIN FTSL"/>
    <property type="match status" value="1"/>
</dbReference>
<evidence type="ECO:0000313" key="10">
    <source>
        <dbReference type="EMBL" id="NHK97129.1"/>
    </source>
</evidence>
<comment type="caution">
    <text evidence="10">The sequence shown here is derived from an EMBL/GenBank/DDBJ whole genome shotgun (WGS) entry which is preliminary data.</text>
</comment>
<dbReference type="HAMAP" id="MF_00910">
    <property type="entry name" value="FtsL"/>
    <property type="match status" value="1"/>
</dbReference>
<evidence type="ECO:0000256" key="2">
    <source>
        <dbReference type="ARBA" id="ARBA00022475"/>
    </source>
</evidence>
<comment type="function">
    <text evidence="8">Essential cell division protein. May link together the upstream cell division proteins, which are predominantly cytoplasmic, with the downstream cell division proteins, which are predominantly periplasmic.</text>
</comment>
<dbReference type="PANTHER" id="PTHR37479">
    <property type="entry name" value="CELL DIVISION PROTEIN FTSL"/>
    <property type="match status" value="1"/>
</dbReference>
<dbReference type="Pfam" id="PF04999">
    <property type="entry name" value="FtsL"/>
    <property type="match status" value="1"/>
</dbReference>
<sequence>MSKLLNAVLLVLLLGSAFALVRNAYESRRLFAALDRAKNEQFQLEADYKRLDAERQAQATNLRVERVAREKLAMRPATPAVTQYVGDGAAPAASGGAR</sequence>
<evidence type="ECO:0000256" key="5">
    <source>
        <dbReference type="ARBA" id="ARBA00022989"/>
    </source>
</evidence>